<accession>A0A7W3JTL9</accession>
<keyword evidence="1" id="KW-0805">Transcription regulation</keyword>
<dbReference type="InterPro" id="IPR050707">
    <property type="entry name" value="HTH_MetabolicPath_Reg"/>
</dbReference>
<dbReference type="EMBL" id="JACGWU010000002">
    <property type="protein sequence ID" value="MBA8828920.1"/>
    <property type="molecule type" value="Genomic_DNA"/>
</dbReference>
<organism evidence="6 7">
    <name type="scientific">Alpinimonas psychrophila</name>
    <dbReference type="NCBI Taxonomy" id="748908"/>
    <lineage>
        <taxon>Bacteria</taxon>
        <taxon>Bacillati</taxon>
        <taxon>Actinomycetota</taxon>
        <taxon>Actinomycetes</taxon>
        <taxon>Micrococcales</taxon>
        <taxon>Microbacteriaceae</taxon>
        <taxon>Alpinimonas</taxon>
    </lineage>
</organism>
<feature type="domain" description="HTH iclR-type" evidence="4">
    <location>
        <begin position="8"/>
        <end position="70"/>
    </location>
</feature>
<comment type="caution">
    <text evidence="6">The sequence shown here is derived from an EMBL/GenBank/DDBJ whole genome shotgun (WGS) entry which is preliminary data.</text>
</comment>
<dbReference type="SUPFAM" id="SSF55781">
    <property type="entry name" value="GAF domain-like"/>
    <property type="match status" value="1"/>
</dbReference>
<evidence type="ECO:0000259" key="5">
    <source>
        <dbReference type="PROSITE" id="PS51078"/>
    </source>
</evidence>
<sequence>MTKDMQSVKSAQRTLEILEVVARYREGVSFVELSSQLPYPKSSLHGLLQTTIGMRWLIFDPDRRLYSIGVKPWEVGQSFLRSRELIVRSRRFLRAAIDELGETIQLGILDDLDIIYIDKIEGTRPLRLVSNIGSRLPAYVTGIGKALLAGLGDDVLVSRFAGTTLKRYTRATITSGDLLIEVLKGVRSVGYAIDDGEYTHGVFCVAVPIVDHAGDVVAAMSCSVPKAHIELGELTSEQIISVLRRQAHSISEALRNC</sequence>
<dbReference type="AlphaFoldDB" id="A0A7W3JTL9"/>
<dbReference type="Pfam" id="PF09339">
    <property type="entry name" value="HTH_IclR"/>
    <property type="match status" value="1"/>
</dbReference>
<dbReference type="RefSeq" id="WP_182484361.1">
    <property type="nucleotide sequence ID" value="NZ_JACGWU010000002.1"/>
</dbReference>
<dbReference type="InterPro" id="IPR036390">
    <property type="entry name" value="WH_DNA-bd_sf"/>
</dbReference>
<dbReference type="GO" id="GO:0003677">
    <property type="term" value="F:DNA binding"/>
    <property type="evidence" value="ECO:0007669"/>
    <property type="project" value="UniProtKB-KW"/>
</dbReference>
<dbReference type="InterPro" id="IPR036388">
    <property type="entry name" value="WH-like_DNA-bd_sf"/>
</dbReference>
<dbReference type="Proteomes" id="UP000524237">
    <property type="component" value="Unassembled WGS sequence"/>
</dbReference>
<dbReference type="InterPro" id="IPR005471">
    <property type="entry name" value="Tscrpt_reg_IclR_N"/>
</dbReference>
<keyword evidence="2 6" id="KW-0238">DNA-binding</keyword>
<evidence type="ECO:0000256" key="3">
    <source>
        <dbReference type="ARBA" id="ARBA00023163"/>
    </source>
</evidence>
<dbReference type="Pfam" id="PF01614">
    <property type="entry name" value="IclR_C"/>
    <property type="match status" value="1"/>
</dbReference>
<dbReference type="SUPFAM" id="SSF46785">
    <property type="entry name" value="Winged helix' DNA-binding domain"/>
    <property type="match status" value="1"/>
</dbReference>
<evidence type="ECO:0000313" key="7">
    <source>
        <dbReference type="Proteomes" id="UP000524237"/>
    </source>
</evidence>
<dbReference type="PROSITE" id="PS51078">
    <property type="entry name" value="ICLR_ED"/>
    <property type="match status" value="1"/>
</dbReference>
<protein>
    <submittedName>
        <fullName evidence="6">DNA-binding IclR family transcriptional regulator</fullName>
    </submittedName>
</protein>
<dbReference type="SMART" id="SM00346">
    <property type="entry name" value="HTH_ICLR"/>
    <property type="match status" value="1"/>
</dbReference>
<evidence type="ECO:0000256" key="1">
    <source>
        <dbReference type="ARBA" id="ARBA00023015"/>
    </source>
</evidence>
<reference evidence="6 7" key="1">
    <citation type="submission" date="2020-07" db="EMBL/GenBank/DDBJ databases">
        <title>Sequencing the genomes of 1000 actinobacteria strains.</title>
        <authorList>
            <person name="Klenk H.-P."/>
        </authorList>
    </citation>
    <scope>NUCLEOTIDE SEQUENCE [LARGE SCALE GENOMIC DNA]</scope>
    <source>
        <strain evidence="6 7">DSM 23737</strain>
    </source>
</reference>
<keyword evidence="7" id="KW-1185">Reference proteome</keyword>
<dbReference type="PROSITE" id="PS51077">
    <property type="entry name" value="HTH_ICLR"/>
    <property type="match status" value="1"/>
</dbReference>
<feature type="domain" description="IclR-ED" evidence="5">
    <location>
        <begin position="71"/>
        <end position="256"/>
    </location>
</feature>
<dbReference type="PANTHER" id="PTHR30136">
    <property type="entry name" value="HELIX-TURN-HELIX TRANSCRIPTIONAL REGULATOR, ICLR FAMILY"/>
    <property type="match status" value="1"/>
</dbReference>
<name>A0A7W3JTL9_9MICO</name>
<dbReference type="Gene3D" id="1.10.10.10">
    <property type="entry name" value="Winged helix-like DNA-binding domain superfamily/Winged helix DNA-binding domain"/>
    <property type="match status" value="1"/>
</dbReference>
<evidence type="ECO:0000259" key="4">
    <source>
        <dbReference type="PROSITE" id="PS51077"/>
    </source>
</evidence>
<dbReference type="InterPro" id="IPR029016">
    <property type="entry name" value="GAF-like_dom_sf"/>
</dbReference>
<proteinExistence type="predicted"/>
<evidence type="ECO:0000256" key="2">
    <source>
        <dbReference type="ARBA" id="ARBA00023125"/>
    </source>
</evidence>
<dbReference type="InterPro" id="IPR014757">
    <property type="entry name" value="Tscrpt_reg_IclR_C"/>
</dbReference>
<evidence type="ECO:0000313" key="6">
    <source>
        <dbReference type="EMBL" id="MBA8828920.1"/>
    </source>
</evidence>
<dbReference type="GO" id="GO:0045892">
    <property type="term" value="P:negative regulation of DNA-templated transcription"/>
    <property type="evidence" value="ECO:0007669"/>
    <property type="project" value="TreeGrafter"/>
</dbReference>
<dbReference type="GO" id="GO:0003700">
    <property type="term" value="F:DNA-binding transcription factor activity"/>
    <property type="evidence" value="ECO:0007669"/>
    <property type="project" value="TreeGrafter"/>
</dbReference>
<dbReference type="PANTHER" id="PTHR30136:SF24">
    <property type="entry name" value="HTH-TYPE TRANSCRIPTIONAL REPRESSOR ALLR"/>
    <property type="match status" value="1"/>
</dbReference>
<gene>
    <name evidence="6" type="ORF">FB555_001018</name>
</gene>
<dbReference type="Gene3D" id="3.30.450.40">
    <property type="match status" value="1"/>
</dbReference>
<keyword evidence="3" id="KW-0804">Transcription</keyword>